<dbReference type="GO" id="GO:0003941">
    <property type="term" value="F:L-serine ammonia-lyase activity"/>
    <property type="evidence" value="ECO:0007669"/>
    <property type="project" value="TreeGrafter"/>
</dbReference>
<dbReference type="GO" id="GO:0006567">
    <property type="term" value="P:L-threonine catabolic process"/>
    <property type="evidence" value="ECO:0007669"/>
    <property type="project" value="TreeGrafter"/>
</dbReference>
<dbReference type="InterPro" id="IPR001926">
    <property type="entry name" value="TrpB-like_PALP"/>
</dbReference>
<comment type="cofactor">
    <cofactor evidence="1">
        <name>pyridoxal 5'-phosphate</name>
        <dbReference type="ChEBI" id="CHEBI:597326"/>
    </cofactor>
</comment>
<evidence type="ECO:0000256" key="2">
    <source>
        <dbReference type="ARBA" id="ARBA00022898"/>
    </source>
</evidence>
<name>B6ICY5_STRCL</name>
<dbReference type="PANTHER" id="PTHR48078:SF6">
    <property type="entry name" value="L-THREONINE DEHYDRATASE CATABOLIC TDCB"/>
    <property type="match status" value="1"/>
</dbReference>
<evidence type="ECO:0000313" key="6">
    <source>
        <dbReference type="EMBL" id="ACJ02373.1"/>
    </source>
</evidence>
<gene>
    <name evidence="6" type="primary">orfD</name>
</gene>
<proteinExistence type="predicted"/>
<feature type="region of interest" description="Disordered" evidence="4">
    <location>
        <begin position="1"/>
        <end position="30"/>
    </location>
</feature>
<dbReference type="CDD" id="cd01562">
    <property type="entry name" value="Thr-dehyd"/>
    <property type="match status" value="1"/>
</dbReference>
<reference evidence="6" key="1">
    <citation type="journal article" date="2004" name="Antimicrob. Agents Chemother.">
        <title>Two sets of paralogous genes encode the enzymes involved in the early stages of clavulanic acid and clavam metabolite biosynthesis in Streptomyces clavuligerus.</title>
        <authorList>
            <person name="Tahlan K."/>
            <person name="Park H.-U."/>
            <person name="Wong A."/>
            <person name="Beatty P.H."/>
            <person name="Jensen S.E."/>
        </authorList>
    </citation>
    <scope>NUCLEOTIDE SEQUENCE</scope>
</reference>
<dbReference type="GO" id="GO:0004794">
    <property type="term" value="F:threonine deaminase activity"/>
    <property type="evidence" value="ECO:0007669"/>
    <property type="project" value="TreeGrafter"/>
</dbReference>
<dbReference type="GO" id="GO:0006565">
    <property type="term" value="P:L-serine catabolic process"/>
    <property type="evidence" value="ECO:0007669"/>
    <property type="project" value="TreeGrafter"/>
</dbReference>
<evidence type="ECO:0000256" key="3">
    <source>
        <dbReference type="ARBA" id="ARBA00023239"/>
    </source>
</evidence>
<reference evidence="6" key="2">
    <citation type="journal article" date="2007" name="Chem. Biol.">
        <title>5S clavam biosynthetic genes are located in both the clavam and paralog gene clusters in Streptomyces clavuligerus.</title>
        <authorList>
            <person name="Tahlan K."/>
            <person name="Anders C."/>
            <person name="Wong A."/>
            <person name="Mosher R.H."/>
            <person name="Beatty P.H."/>
            <person name="Brumlik M.J."/>
            <person name="Griffin A."/>
            <person name="Hughes C."/>
            <person name="Griffin J."/>
            <person name="Barton B."/>
            <person name="Jensen S.E."/>
        </authorList>
    </citation>
    <scope>NUCLEOTIDE SEQUENCE</scope>
</reference>
<sequence>MTEPKDLTATADTAGTADPNDPTGPAGAAVTRKPDLVTLDEVRAAARRVTEVARRTPLLRCDGLHGGHRVFVKAENLQSTASFKVRGAANALLSLDPRPRSVVTFSAGNHGAAVALVGRALGVTVTVCMPPGAVAAKVGAVRRYGGEIVFTDDLIGSAAALAAERGCPVLHPFDDPAVIAGQGTTALEIFEEVPHPDVILVPVGGGGLISGVAAVTAALSDGTRVIGVEPETAPTVGHALRRGTPEPLPVPPRSAADGLNAPRTGALPLAHVRQHAVELVTVGEEDIRRAWPLMAAETRLLVEPSAAVTVAALRSGRIGLPECATVVLIATGGNTSLGALGDAASSANAVP</sequence>
<dbReference type="InterPro" id="IPR036052">
    <property type="entry name" value="TrpB-like_PALP_sf"/>
</dbReference>
<dbReference type="InterPro" id="IPR050147">
    <property type="entry name" value="Ser/Thr_Dehydratase"/>
</dbReference>
<keyword evidence="3" id="KW-0456">Lyase</keyword>
<keyword evidence="2" id="KW-0663">Pyridoxal phosphate</keyword>
<dbReference type="EMBL" id="AY426768">
    <property type="protein sequence ID" value="ACJ02373.1"/>
    <property type="molecule type" value="Genomic_DNA"/>
</dbReference>
<dbReference type="AlphaFoldDB" id="B6ICY5"/>
<organism evidence="6">
    <name type="scientific">Streptomyces clavuligerus</name>
    <dbReference type="NCBI Taxonomy" id="1901"/>
    <lineage>
        <taxon>Bacteria</taxon>
        <taxon>Bacillati</taxon>
        <taxon>Actinomycetota</taxon>
        <taxon>Actinomycetes</taxon>
        <taxon>Kitasatosporales</taxon>
        <taxon>Streptomycetaceae</taxon>
        <taxon>Streptomyces</taxon>
    </lineage>
</organism>
<evidence type="ECO:0000256" key="1">
    <source>
        <dbReference type="ARBA" id="ARBA00001933"/>
    </source>
</evidence>
<dbReference type="Gene3D" id="3.40.50.1100">
    <property type="match status" value="2"/>
</dbReference>
<dbReference type="SUPFAM" id="SSF53686">
    <property type="entry name" value="Tryptophan synthase beta subunit-like PLP-dependent enzymes"/>
    <property type="match status" value="1"/>
</dbReference>
<evidence type="ECO:0000259" key="5">
    <source>
        <dbReference type="Pfam" id="PF00291"/>
    </source>
</evidence>
<reference evidence="6" key="4">
    <citation type="submission" date="2008-10" db="EMBL/GenBank/DDBJ databases">
        <authorList>
            <person name="Tahlan K."/>
            <person name="Park H.-U."/>
            <person name="Wong A."/>
            <person name="Beatty P.H."/>
            <person name="Jensen S.E."/>
        </authorList>
    </citation>
    <scope>NUCLEOTIDE SEQUENCE</scope>
</reference>
<reference evidence="6" key="3">
    <citation type="journal article" date="2008" name="J. Bacteriol.">
        <title>Alanylclavam biosynthetic genes are clustered together with one group of clavulanic acid biosynthetic genes in Streptomyces clavuligerus.</title>
        <authorList>
            <person name="Zelyas N.J."/>
            <person name="Cai H."/>
            <person name="Kwong T."/>
            <person name="Jensen S.E."/>
        </authorList>
    </citation>
    <scope>NUCLEOTIDE SEQUENCE</scope>
</reference>
<feature type="domain" description="Tryptophan synthase beta chain-like PALP" evidence="5">
    <location>
        <begin position="50"/>
        <end position="332"/>
    </location>
</feature>
<dbReference type="GO" id="GO:0009097">
    <property type="term" value="P:isoleucine biosynthetic process"/>
    <property type="evidence" value="ECO:0007669"/>
    <property type="project" value="TreeGrafter"/>
</dbReference>
<accession>B6ICY5</accession>
<dbReference type="PANTHER" id="PTHR48078">
    <property type="entry name" value="THREONINE DEHYDRATASE, MITOCHONDRIAL-RELATED"/>
    <property type="match status" value="1"/>
</dbReference>
<evidence type="ECO:0000256" key="4">
    <source>
        <dbReference type="SAM" id="MobiDB-lite"/>
    </source>
</evidence>
<protein>
    <submittedName>
        <fullName evidence="6">Dehydratase</fullName>
    </submittedName>
</protein>
<dbReference type="Pfam" id="PF00291">
    <property type="entry name" value="PALP"/>
    <property type="match status" value="1"/>
</dbReference>
<feature type="compositionally biased region" description="Low complexity" evidence="4">
    <location>
        <begin position="7"/>
        <end position="23"/>
    </location>
</feature>